<evidence type="ECO:0000256" key="1">
    <source>
        <dbReference type="SAM" id="MobiDB-lite"/>
    </source>
</evidence>
<keyword evidence="2" id="KW-1133">Transmembrane helix</keyword>
<sequence length="379" mass="40254">MQEKLRRPILFLVTVTAGSALIFIDIPPVYVIGGTVVVGVCVLIGTGALPLAEIRPSQIRASLKAWMDRRRRSPRKAARKPSRFSAKLPTLPDVRSMLAAFFASVRSTVAKGRAPEHVKKAEMSKIDAMLDQTLADSVPEEGGSGSRGSGGAAGDPLSALDDLDTESFDDLDVDGEVSRIASKFATEEVSALSEEEELAVADILKAHQDDLDDLDLPAGLDLGDEAAGGEGPGAAVRPTLQAPPAETLPEDIMGGLDAGADLLSDDLSALDDLDLDAIEIEGDGDEASGSSAPFAAPEDLEEAEEEEDEEEPEEELDMVTFASGGLADDDLMAELKADTKKRKVVEDVSLLRNLKGTKYSAQELADEMEELLRAMKPKQ</sequence>
<keyword evidence="2" id="KW-0472">Membrane</keyword>
<feature type="transmembrane region" description="Helical" evidence="2">
    <location>
        <begin position="30"/>
        <end position="52"/>
    </location>
</feature>
<reference evidence="3" key="1">
    <citation type="submission" date="2019-05" db="EMBL/GenBank/DDBJ databases">
        <title>Methanoculleus sp. FWC-SCC1, a methanogenic archaeon isolated from deep marine cold seep.</title>
        <authorList>
            <person name="Chen Y.-W."/>
            <person name="Chen S.-C."/>
            <person name="Teng N.-H."/>
            <person name="Lai M.-C."/>
        </authorList>
    </citation>
    <scope>NUCLEOTIDE SEQUENCE</scope>
    <source>
        <strain evidence="3">FWC-SCC1</strain>
    </source>
</reference>
<organism evidence="3 4">
    <name type="scientific">Methanoculleus frigidifontis</name>
    <dbReference type="NCBI Taxonomy" id="2584085"/>
    <lineage>
        <taxon>Archaea</taxon>
        <taxon>Methanobacteriati</taxon>
        <taxon>Methanobacteriota</taxon>
        <taxon>Stenosarchaea group</taxon>
        <taxon>Methanomicrobia</taxon>
        <taxon>Methanomicrobiales</taxon>
        <taxon>Methanomicrobiaceae</taxon>
        <taxon>Methanoculleus</taxon>
    </lineage>
</organism>
<feature type="compositionally biased region" description="Gly residues" evidence="1">
    <location>
        <begin position="142"/>
        <end position="153"/>
    </location>
</feature>
<evidence type="ECO:0000313" key="3">
    <source>
        <dbReference type="EMBL" id="MDN7023386.1"/>
    </source>
</evidence>
<feature type="region of interest" description="Disordered" evidence="1">
    <location>
        <begin position="136"/>
        <end position="163"/>
    </location>
</feature>
<feature type="compositionally biased region" description="Acidic residues" evidence="1">
    <location>
        <begin position="298"/>
        <end position="315"/>
    </location>
</feature>
<gene>
    <name evidence="3" type="ORF">FGU65_00470</name>
</gene>
<protein>
    <submittedName>
        <fullName evidence="3">Uncharacterized protein</fullName>
    </submittedName>
</protein>
<evidence type="ECO:0000256" key="2">
    <source>
        <dbReference type="SAM" id="Phobius"/>
    </source>
</evidence>
<keyword evidence="2" id="KW-0812">Transmembrane</keyword>
<evidence type="ECO:0000313" key="4">
    <source>
        <dbReference type="Proteomes" id="UP001168338"/>
    </source>
</evidence>
<feature type="region of interest" description="Disordered" evidence="1">
    <location>
        <begin position="282"/>
        <end position="315"/>
    </location>
</feature>
<comment type="caution">
    <text evidence="3">The sequence shown here is derived from an EMBL/GenBank/DDBJ whole genome shotgun (WGS) entry which is preliminary data.</text>
</comment>
<name>A0ABT8M624_9EURY</name>
<proteinExistence type="predicted"/>
<feature type="region of interest" description="Disordered" evidence="1">
    <location>
        <begin position="223"/>
        <end position="242"/>
    </location>
</feature>
<dbReference type="Proteomes" id="UP001168338">
    <property type="component" value="Unassembled WGS sequence"/>
</dbReference>
<dbReference type="EMBL" id="VCYH01000001">
    <property type="protein sequence ID" value="MDN7023386.1"/>
    <property type="molecule type" value="Genomic_DNA"/>
</dbReference>
<feature type="transmembrane region" description="Helical" evidence="2">
    <location>
        <begin position="7"/>
        <end position="24"/>
    </location>
</feature>
<dbReference type="RefSeq" id="WP_301662437.1">
    <property type="nucleotide sequence ID" value="NZ_VCYH01000001.1"/>
</dbReference>
<accession>A0ABT8M624</accession>
<keyword evidence="4" id="KW-1185">Reference proteome</keyword>